<comment type="caution">
    <text evidence="2">The sequence shown here is derived from an EMBL/GenBank/DDBJ whole genome shotgun (WGS) entry which is preliminary data.</text>
</comment>
<name>A0A1M2VNW9_TRAPU</name>
<dbReference type="EMBL" id="MNAD01000957">
    <property type="protein sequence ID" value="OJT09287.1"/>
    <property type="molecule type" value="Genomic_DNA"/>
</dbReference>
<organism evidence="2 3">
    <name type="scientific">Trametes pubescens</name>
    <name type="common">White-rot fungus</name>
    <dbReference type="NCBI Taxonomy" id="154538"/>
    <lineage>
        <taxon>Eukaryota</taxon>
        <taxon>Fungi</taxon>
        <taxon>Dikarya</taxon>
        <taxon>Basidiomycota</taxon>
        <taxon>Agaricomycotina</taxon>
        <taxon>Agaricomycetes</taxon>
        <taxon>Polyporales</taxon>
        <taxon>Polyporaceae</taxon>
        <taxon>Trametes</taxon>
    </lineage>
</organism>
<accession>A0A1M2VNW9</accession>
<sequence length="362" mass="39470">MARSRRRCSPRLSRRSRVFIYVTIFCILLCAIFTGAFLIAGLVRSNLGKIIDKAAAGGNGLALLGHAYNVDLPSRQVQISWLILGCGTFASTVGTYDSQNCGRLNTAVDFYFDGAQSSSFSYDPDTSLLHRNDTNGLFYVQATVEVQTEHLLEVTAWYGQDQQYAYPFDTYVLDTYFQALDPATNTSLPTLFVRIADATNNLQPQLGRIGNAQIHTNKPIVDNSTATAGFGVQYLFHRTVLSQLFVVVLFVVNWLLTAVVVYIAVSAYEGLPLSEGVLFLPVSVILTIPALRALWVGAPDFGLLLDSCGTFVQMVIVSLASIYLVVNVGLRRPQAAKDAAAGAHAQHDSEKEAGVPLLPDYN</sequence>
<dbReference type="OMA" id="ALWVGAP"/>
<feature type="transmembrane region" description="Helical" evidence="1">
    <location>
        <begin position="277"/>
        <end position="298"/>
    </location>
</feature>
<evidence type="ECO:0000313" key="3">
    <source>
        <dbReference type="Proteomes" id="UP000184267"/>
    </source>
</evidence>
<keyword evidence="1" id="KW-0472">Membrane</keyword>
<dbReference type="OrthoDB" id="2923771at2759"/>
<feature type="transmembrane region" description="Helical" evidence="1">
    <location>
        <begin position="20"/>
        <end position="43"/>
    </location>
</feature>
<protein>
    <submittedName>
        <fullName evidence="2">Uncharacterized protein</fullName>
    </submittedName>
</protein>
<proteinExistence type="predicted"/>
<reference evidence="2 3" key="1">
    <citation type="submission" date="2016-10" db="EMBL/GenBank/DDBJ databases">
        <title>Genome sequence of the basidiomycete white-rot fungus Trametes pubescens.</title>
        <authorList>
            <person name="Makela M.R."/>
            <person name="Granchi Z."/>
            <person name="Peng M."/>
            <person name="De Vries R.P."/>
            <person name="Grigoriev I."/>
            <person name="Riley R."/>
            <person name="Hilden K."/>
        </authorList>
    </citation>
    <scope>NUCLEOTIDE SEQUENCE [LARGE SCALE GENOMIC DNA]</scope>
    <source>
        <strain evidence="2 3">FBCC735</strain>
    </source>
</reference>
<dbReference type="STRING" id="154538.A0A1M2VNW9"/>
<keyword evidence="3" id="KW-1185">Reference proteome</keyword>
<evidence type="ECO:0000313" key="2">
    <source>
        <dbReference type="EMBL" id="OJT09287.1"/>
    </source>
</evidence>
<feature type="transmembrane region" description="Helical" evidence="1">
    <location>
        <begin position="244"/>
        <end position="265"/>
    </location>
</feature>
<dbReference type="Proteomes" id="UP000184267">
    <property type="component" value="Unassembled WGS sequence"/>
</dbReference>
<dbReference type="AlphaFoldDB" id="A0A1M2VNW9"/>
<keyword evidence="1" id="KW-1133">Transmembrane helix</keyword>
<evidence type="ECO:0000256" key="1">
    <source>
        <dbReference type="SAM" id="Phobius"/>
    </source>
</evidence>
<keyword evidence="1" id="KW-0812">Transmembrane</keyword>
<gene>
    <name evidence="2" type="ORF">TRAPUB_14284</name>
</gene>
<feature type="transmembrane region" description="Helical" evidence="1">
    <location>
        <begin position="310"/>
        <end position="330"/>
    </location>
</feature>